<feature type="transmembrane region" description="Helical" evidence="13">
    <location>
        <begin position="32"/>
        <end position="53"/>
    </location>
</feature>
<evidence type="ECO:0000256" key="1">
    <source>
        <dbReference type="ARBA" id="ARBA00004651"/>
    </source>
</evidence>
<feature type="transmembrane region" description="Helical" evidence="13">
    <location>
        <begin position="205"/>
        <end position="228"/>
    </location>
</feature>
<keyword evidence="3" id="KW-0813">Transport</keyword>
<keyword evidence="11" id="KW-0739">Sodium transport</keyword>
<evidence type="ECO:0000256" key="7">
    <source>
        <dbReference type="ARBA" id="ARBA00022989"/>
    </source>
</evidence>
<evidence type="ECO:0000256" key="5">
    <source>
        <dbReference type="ARBA" id="ARBA00022475"/>
    </source>
</evidence>
<feature type="transmembrane region" description="Helical" evidence="13">
    <location>
        <begin position="99"/>
        <end position="124"/>
    </location>
</feature>
<evidence type="ECO:0000256" key="2">
    <source>
        <dbReference type="ARBA" id="ARBA00007367"/>
    </source>
</evidence>
<sequence>MLSTIEIAAVLLVLTAALGWINHVAIGLPHTIGLLLMGLAASLILVGVEVAIPDVHIYEDLGGLLRRIDFRDTVLNGFLAFLLFAGALHVDFTLLRRRAWAVGSIATVGVLISTAVVGTGLWLIADLLGLAMPLPWALVFGALISPTDPVAVLSTLKSVKVPETLELDMAGESLFNDGVGVVVFTVLVAVAAGTGGTAAADPLHIARLFVVEALGGAVLGLCTGWVAYRAMRKIDSYPLETLISIALAIGTYVAAARLHTSGPIAVVVSGILIDNRGPNDAMSELTERYVFGFWQLVDEMLNSILFLLIGLEVLVLSFAPDLVPLALAAIPLALLARFVAVGGPVLALQHRQRFVAGTVPVLTWGGLRGGISIALALSLPDVPQKPALLAATYAVVVFTIVVQGLTLRTVVRRAVDCGASDRGEWSSGRRPGVRHRTDGMEGRSRDPGANAG</sequence>
<dbReference type="Proteomes" id="UP001165652">
    <property type="component" value="Unassembled WGS sequence"/>
</dbReference>
<organism evidence="15 16">
    <name type="scientific">Rhodoplanes tepidamans</name>
    <name type="common">Rhodoplanes cryptolactis</name>
    <dbReference type="NCBI Taxonomy" id="200616"/>
    <lineage>
        <taxon>Bacteria</taxon>
        <taxon>Pseudomonadati</taxon>
        <taxon>Pseudomonadota</taxon>
        <taxon>Alphaproteobacteria</taxon>
        <taxon>Hyphomicrobiales</taxon>
        <taxon>Nitrobacteraceae</taxon>
        <taxon>Rhodoplanes</taxon>
    </lineage>
</organism>
<dbReference type="PANTHER" id="PTHR10110:SF195">
    <property type="entry name" value="NA(+)_H(+) ANTIPORTER NHAS2"/>
    <property type="match status" value="1"/>
</dbReference>
<evidence type="ECO:0000313" key="15">
    <source>
        <dbReference type="EMBL" id="MDC7785044.1"/>
    </source>
</evidence>
<evidence type="ECO:0000256" key="3">
    <source>
        <dbReference type="ARBA" id="ARBA00022448"/>
    </source>
</evidence>
<feature type="transmembrane region" description="Helical" evidence="13">
    <location>
        <begin position="136"/>
        <end position="153"/>
    </location>
</feature>
<keyword evidence="5" id="KW-1003">Cell membrane</keyword>
<accession>A0ABT5J6X7</accession>
<feature type="domain" description="Cation/H+ exchanger transmembrane" evidence="14">
    <location>
        <begin position="14"/>
        <end position="412"/>
    </location>
</feature>
<dbReference type="InterPro" id="IPR018422">
    <property type="entry name" value="Cation/H_exchanger_CPA1"/>
</dbReference>
<evidence type="ECO:0000256" key="10">
    <source>
        <dbReference type="ARBA" id="ARBA00023136"/>
    </source>
</evidence>
<feature type="transmembrane region" description="Helical" evidence="13">
    <location>
        <begin position="325"/>
        <end position="347"/>
    </location>
</feature>
<name>A0ABT5J6X7_RHOTP</name>
<evidence type="ECO:0000256" key="12">
    <source>
        <dbReference type="SAM" id="MobiDB-lite"/>
    </source>
</evidence>
<feature type="transmembrane region" description="Helical" evidence="13">
    <location>
        <begin position="174"/>
        <end position="193"/>
    </location>
</feature>
<feature type="compositionally biased region" description="Basic and acidic residues" evidence="12">
    <location>
        <begin position="435"/>
        <end position="446"/>
    </location>
</feature>
<reference evidence="15" key="1">
    <citation type="journal article" date="2023" name="Microbiol Resour">
        <title>Genome Sequences of Rhodoplanes serenus and Two Thermotolerant Strains, Rhodoplanes tepidamans and 'Rhodoplanes cryptolactis,' Further Refine the Genus.</title>
        <authorList>
            <person name="Rayyan A.A."/>
            <person name="Kyndt J.A."/>
        </authorList>
    </citation>
    <scope>NUCLEOTIDE SEQUENCE</scope>
    <source>
        <strain evidence="15">DSM 9987</strain>
    </source>
</reference>
<comment type="subcellular location">
    <subcellularLocation>
        <location evidence="1">Cell membrane</location>
        <topology evidence="1">Multi-pass membrane protein</topology>
    </subcellularLocation>
</comment>
<evidence type="ECO:0000256" key="11">
    <source>
        <dbReference type="ARBA" id="ARBA00023201"/>
    </source>
</evidence>
<dbReference type="PANTHER" id="PTHR10110">
    <property type="entry name" value="SODIUM/HYDROGEN EXCHANGER"/>
    <property type="match status" value="1"/>
</dbReference>
<dbReference type="RefSeq" id="WP_272775894.1">
    <property type="nucleotide sequence ID" value="NZ_JAQQLI010000005.1"/>
</dbReference>
<evidence type="ECO:0000256" key="4">
    <source>
        <dbReference type="ARBA" id="ARBA00022449"/>
    </source>
</evidence>
<feature type="region of interest" description="Disordered" evidence="12">
    <location>
        <begin position="420"/>
        <end position="452"/>
    </location>
</feature>
<evidence type="ECO:0000313" key="16">
    <source>
        <dbReference type="Proteomes" id="UP001165652"/>
    </source>
</evidence>
<dbReference type="InterPro" id="IPR006153">
    <property type="entry name" value="Cation/H_exchanger_TM"/>
</dbReference>
<feature type="transmembrane region" description="Helical" evidence="13">
    <location>
        <begin position="354"/>
        <end position="375"/>
    </location>
</feature>
<keyword evidence="16" id="KW-1185">Reference proteome</keyword>
<evidence type="ECO:0000259" key="14">
    <source>
        <dbReference type="Pfam" id="PF00999"/>
    </source>
</evidence>
<keyword evidence="8" id="KW-0915">Sodium</keyword>
<dbReference type="Pfam" id="PF00999">
    <property type="entry name" value="Na_H_Exchanger"/>
    <property type="match status" value="1"/>
</dbReference>
<comment type="similarity">
    <text evidence="2">Belongs to the monovalent cation:proton antiporter 1 (CPA1) transporter (TC 2.A.36) family.</text>
</comment>
<keyword evidence="10 13" id="KW-0472">Membrane</keyword>
<protein>
    <submittedName>
        <fullName evidence="15">Sodium:proton antiporter</fullName>
    </submittedName>
</protein>
<evidence type="ECO:0000256" key="9">
    <source>
        <dbReference type="ARBA" id="ARBA00023065"/>
    </source>
</evidence>
<keyword evidence="7 13" id="KW-1133">Transmembrane helix</keyword>
<feature type="transmembrane region" description="Helical" evidence="13">
    <location>
        <begin position="387"/>
        <end position="407"/>
    </location>
</feature>
<keyword evidence="6 13" id="KW-0812">Transmembrane</keyword>
<keyword evidence="4" id="KW-0050">Antiport</keyword>
<evidence type="ECO:0000256" key="13">
    <source>
        <dbReference type="SAM" id="Phobius"/>
    </source>
</evidence>
<proteinExistence type="inferred from homology"/>
<gene>
    <name evidence="15" type="ORF">PQJ73_05055</name>
</gene>
<evidence type="ECO:0000256" key="6">
    <source>
        <dbReference type="ARBA" id="ARBA00022692"/>
    </source>
</evidence>
<keyword evidence="9" id="KW-0406">Ion transport</keyword>
<dbReference type="Gene3D" id="6.10.140.1330">
    <property type="match status" value="1"/>
</dbReference>
<feature type="transmembrane region" description="Helical" evidence="13">
    <location>
        <begin position="300"/>
        <end position="319"/>
    </location>
</feature>
<dbReference type="EMBL" id="JAQQLI010000005">
    <property type="protein sequence ID" value="MDC7785044.1"/>
    <property type="molecule type" value="Genomic_DNA"/>
</dbReference>
<feature type="transmembrane region" description="Helical" evidence="13">
    <location>
        <begin position="73"/>
        <end position="92"/>
    </location>
</feature>
<reference evidence="15" key="2">
    <citation type="submission" date="2023-02" db="EMBL/GenBank/DDBJ databases">
        <authorList>
            <person name="Rayyan A."/>
            <person name="Meyer T."/>
            <person name="Kyndt J.A."/>
        </authorList>
    </citation>
    <scope>NUCLEOTIDE SEQUENCE</scope>
    <source>
        <strain evidence="15">DSM 9987</strain>
    </source>
</reference>
<comment type="caution">
    <text evidence="15">The sequence shown here is derived from an EMBL/GenBank/DDBJ whole genome shotgun (WGS) entry which is preliminary data.</text>
</comment>
<evidence type="ECO:0000256" key="8">
    <source>
        <dbReference type="ARBA" id="ARBA00023053"/>
    </source>
</evidence>
<feature type="transmembrane region" description="Helical" evidence="13">
    <location>
        <begin position="6"/>
        <end position="25"/>
    </location>
</feature>